<evidence type="ECO:0000313" key="10">
    <source>
        <dbReference type="Proteomes" id="UP001590951"/>
    </source>
</evidence>
<dbReference type="CDD" id="cd11062">
    <property type="entry name" value="CYP58-like"/>
    <property type="match status" value="1"/>
</dbReference>
<evidence type="ECO:0000256" key="8">
    <source>
        <dbReference type="SAM" id="Phobius"/>
    </source>
</evidence>
<keyword evidence="3 7" id="KW-0479">Metal-binding</keyword>
<evidence type="ECO:0000256" key="1">
    <source>
        <dbReference type="ARBA" id="ARBA00001971"/>
    </source>
</evidence>
<keyword evidence="4 7" id="KW-0560">Oxidoreductase</keyword>
<evidence type="ECO:0000256" key="5">
    <source>
        <dbReference type="ARBA" id="ARBA00023004"/>
    </source>
</evidence>
<evidence type="ECO:0000256" key="6">
    <source>
        <dbReference type="ARBA" id="ARBA00023033"/>
    </source>
</evidence>
<accession>A0ABR4AJL9</accession>
<dbReference type="Gene3D" id="1.10.630.10">
    <property type="entry name" value="Cytochrome P450"/>
    <property type="match status" value="1"/>
</dbReference>
<keyword evidence="10" id="KW-1185">Reference proteome</keyword>
<protein>
    <recommendedName>
        <fullName evidence="11">Cytochrome P450</fullName>
    </recommendedName>
</protein>
<dbReference type="PRINTS" id="PR00463">
    <property type="entry name" value="EP450I"/>
</dbReference>
<comment type="similarity">
    <text evidence="2 7">Belongs to the cytochrome P450 family.</text>
</comment>
<evidence type="ECO:0000313" key="9">
    <source>
        <dbReference type="EMBL" id="KAL2045973.1"/>
    </source>
</evidence>
<dbReference type="InterPro" id="IPR001128">
    <property type="entry name" value="Cyt_P450"/>
</dbReference>
<comment type="cofactor">
    <cofactor evidence="1">
        <name>heme</name>
        <dbReference type="ChEBI" id="CHEBI:30413"/>
    </cofactor>
</comment>
<organism evidence="9 10">
    <name type="scientific">Lepraria finkii</name>
    <dbReference type="NCBI Taxonomy" id="1340010"/>
    <lineage>
        <taxon>Eukaryota</taxon>
        <taxon>Fungi</taxon>
        <taxon>Dikarya</taxon>
        <taxon>Ascomycota</taxon>
        <taxon>Pezizomycotina</taxon>
        <taxon>Lecanoromycetes</taxon>
        <taxon>OSLEUM clade</taxon>
        <taxon>Lecanoromycetidae</taxon>
        <taxon>Lecanorales</taxon>
        <taxon>Lecanorineae</taxon>
        <taxon>Stereocaulaceae</taxon>
        <taxon>Lepraria</taxon>
    </lineage>
</organism>
<dbReference type="InterPro" id="IPR036396">
    <property type="entry name" value="Cyt_P450_sf"/>
</dbReference>
<proteinExistence type="inferred from homology"/>
<evidence type="ECO:0000256" key="3">
    <source>
        <dbReference type="ARBA" id="ARBA00022723"/>
    </source>
</evidence>
<sequence>MQQSNTMLSISTLGVIIFVVAVYVLSLAVYRLTLHPLAKFPGPKIAAITRWYEAYYDVVKGGQYVFKIGELHKEYGPIVRISPYELHIYDPEFRRELYSNHGRWDKYDFCYNPLGAPHASFAIIDHYEHKERRAVLDPFFSKQKIISLEPLFSSHIQKLSKRIQAFVISGEVLDLGVIYTALTMDILTEYTMGKSMGCLDREDLNKHLIYFFIDFGPLFVVGKHFPLLPWLFRKLPSQLIQRLDVKIAAHKKFTEFCLTCVREVISVVKSSTIEEEKHKTMFRDLLTADGLPATSKKEGTVAQEGEIILSGGTGTVSLPLQHIAYHLSTNPAMLKRLRQELDSIQNPGDINFPKLQQLEKLPYLTAVIMESFRTTYGTVTRLTRIAPDREIQYGGWQIPRGTPVGMSNGLTFDDESYFPDAHSFIPERWLDLDLKEKERLDKIFMPFSSGARMCIGIHFAWTELYLTVAAICTRFDFELYKTTKDDLLLGGDAFLPKMKSNNGVRVIAKDVDLSSL</sequence>
<dbReference type="PROSITE" id="PS00086">
    <property type="entry name" value="CYTOCHROME_P450"/>
    <property type="match status" value="1"/>
</dbReference>
<dbReference type="EMBL" id="JBHFEH010000124">
    <property type="protein sequence ID" value="KAL2045973.1"/>
    <property type="molecule type" value="Genomic_DNA"/>
</dbReference>
<dbReference type="InterPro" id="IPR050121">
    <property type="entry name" value="Cytochrome_P450_monoxygenase"/>
</dbReference>
<evidence type="ECO:0000256" key="4">
    <source>
        <dbReference type="ARBA" id="ARBA00023002"/>
    </source>
</evidence>
<dbReference type="PANTHER" id="PTHR24305">
    <property type="entry name" value="CYTOCHROME P450"/>
    <property type="match status" value="1"/>
</dbReference>
<dbReference type="PANTHER" id="PTHR24305:SF157">
    <property type="entry name" value="N-ACETYLTRYPTOPHAN 6-HYDROXYLASE IVOC-RELATED"/>
    <property type="match status" value="1"/>
</dbReference>
<dbReference type="SUPFAM" id="SSF48264">
    <property type="entry name" value="Cytochrome P450"/>
    <property type="match status" value="1"/>
</dbReference>
<comment type="caution">
    <text evidence="9">The sequence shown here is derived from an EMBL/GenBank/DDBJ whole genome shotgun (WGS) entry which is preliminary data.</text>
</comment>
<keyword evidence="6 7" id="KW-0503">Monooxygenase</keyword>
<reference evidence="9 10" key="1">
    <citation type="submission" date="2024-09" db="EMBL/GenBank/DDBJ databases">
        <title>Rethinking Asexuality: The Enigmatic Case of Functional Sexual Genes in Lepraria (Stereocaulaceae).</title>
        <authorList>
            <person name="Doellman M."/>
            <person name="Sun Y."/>
            <person name="Barcenas-Pena A."/>
            <person name="Lumbsch H.T."/>
            <person name="Grewe F."/>
        </authorList>
    </citation>
    <scope>NUCLEOTIDE SEQUENCE [LARGE SCALE GENOMIC DNA]</scope>
    <source>
        <strain evidence="9 10">Grewe 0041</strain>
    </source>
</reference>
<evidence type="ECO:0008006" key="11">
    <source>
        <dbReference type="Google" id="ProtNLM"/>
    </source>
</evidence>
<gene>
    <name evidence="9" type="ORF">ABVK25_011886</name>
</gene>
<keyword evidence="8" id="KW-0472">Membrane</keyword>
<dbReference type="InterPro" id="IPR017972">
    <property type="entry name" value="Cyt_P450_CS"/>
</dbReference>
<feature type="transmembrane region" description="Helical" evidence="8">
    <location>
        <begin position="6"/>
        <end position="30"/>
    </location>
</feature>
<name>A0ABR4AJL9_9LECA</name>
<keyword evidence="8" id="KW-1133">Transmembrane helix</keyword>
<dbReference type="Proteomes" id="UP001590951">
    <property type="component" value="Unassembled WGS sequence"/>
</dbReference>
<keyword evidence="5 7" id="KW-0408">Iron</keyword>
<evidence type="ECO:0000256" key="2">
    <source>
        <dbReference type="ARBA" id="ARBA00010617"/>
    </source>
</evidence>
<keyword evidence="7" id="KW-0349">Heme</keyword>
<dbReference type="InterPro" id="IPR002401">
    <property type="entry name" value="Cyt_P450_E_grp-I"/>
</dbReference>
<evidence type="ECO:0000256" key="7">
    <source>
        <dbReference type="RuleBase" id="RU000461"/>
    </source>
</evidence>
<keyword evidence="8" id="KW-0812">Transmembrane</keyword>
<dbReference type="Pfam" id="PF00067">
    <property type="entry name" value="p450"/>
    <property type="match status" value="1"/>
</dbReference>